<organism evidence="1 2">
    <name type="scientific">Gordonia pseudamarae</name>
    <dbReference type="NCBI Taxonomy" id="2831662"/>
    <lineage>
        <taxon>Bacteria</taxon>
        <taxon>Bacillati</taxon>
        <taxon>Actinomycetota</taxon>
        <taxon>Actinomycetes</taxon>
        <taxon>Mycobacteriales</taxon>
        <taxon>Gordoniaceae</taxon>
        <taxon>Gordonia</taxon>
    </lineage>
</organism>
<keyword evidence="2" id="KW-1185">Reference proteome</keyword>
<dbReference type="EMBL" id="CP045809">
    <property type="protein sequence ID" value="QHN36721.1"/>
    <property type="molecule type" value="Genomic_DNA"/>
</dbReference>
<sequence>MRLNSHQQYLQDLVEHHRRWEPYGGSSPEDLMIHFGLTPVRFRQRILEAARSSELNEYWATKSDLRIRILRAANWIGHNTGTDQMIRLKGA</sequence>
<evidence type="ECO:0000313" key="1">
    <source>
        <dbReference type="EMBL" id="QHN36721.1"/>
    </source>
</evidence>
<dbReference type="Proteomes" id="UP001059836">
    <property type="component" value="Chromosome"/>
</dbReference>
<evidence type="ECO:0000313" key="2">
    <source>
        <dbReference type="Proteomes" id="UP001059836"/>
    </source>
</evidence>
<proteinExistence type="predicted"/>
<gene>
    <name evidence="1" type="ORF">GII31_19250</name>
</gene>
<protein>
    <recommendedName>
        <fullName evidence="3">DUF3263 domain-containing protein</fullName>
    </recommendedName>
</protein>
<name>A0ABX6IM03_9ACTN</name>
<reference evidence="1" key="1">
    <citation type="journal article" date="2021" name="Nat. Microbiol.">
        <title>Cocultivation of an ultrasmall environmental parasitic bacterium with lytic ability against bacteria associated with wastewater foams.</title>
        <authorList>
            <person name="Batinovic S."/>
            <person name="Rose J.J.A."/>
            <person name="Ratcliffe J."/>
            <person name="Seviour R.J."/>
            <person name="Petrovski S."/>
        </authorList>
    </citation>
    <scope>NUCLEOTIDE SEQUENCE</scope>
    <source>
        <strain evidence="1">CON9</strain>
    </source>
</reference>
<evidence type="ECO:0008006" key="3">
    <source>
        <dbReference type="Google" id="ProtNLM"/>
    </source>
</evidence>
<accession>A0ABX6IM03</accession>
<dbReference type="RefSeq" id="WP_213244989.1">
    <property type="nucleotide sequence ID" value="NZ_CP045806.1"/>
</dbReference>